<evidence type="ECO:0000313" key="6">
    <source>
        <dbReference type="EMBL" id="MBO3734025.1"/>
    </source>
</evidence>
<feature type="signal peptide" evidence="2">
    <location>
        <begin position="1"/>
        <end position="23"/>
    </location>
</feature>
<feature type="region of interest" description="Disordered" evidence="1">
    <location>
        <begin position="552"/>
        <end position="575"/>
    </location>
</feature>
<evidence type="ECO:0000256" key="2">
    <source>
        <dbReference type="SAM" id="SignalP"/>
    </source>
</evidence>
<accession>A0ABS3U5H0</accession>
<comment type="caution">
    <text evidence="6">The sequence shown here is derived from an EMBL/GenBank/DDBJ whole genome shotgun (WGS) entry which is preliminary data.</text>
</comment>
<dbReference type="PROSITE" id="PS51257">
    <property type="entry name" value="PROKAR_LIPOPROTEIN"/>
    <property type="match status" value="1"/>
</dbReference>
<feature type="chain" id="PRO_5046581545" description="GerMN domain-containing protein" evidence="2">
    <location>
        <begin position="24"/>
        <end position="575"/>
    </location>
</feature>
<evidence type="ECO:0000259" key="3">
    <source>
        <dbReference type="Pfam" id="PF10646"/>
    </source>
</evidence>
<dbReference type="Pfam" id="PF10647">
    <property type="entry name" value="Gmad1"/>
    <property type="match status" value="1"/>
</dbReference>
<evidence type="ECO:0000259" key="4">
    <source>
        <dbReference type="Pfam" id="PF10647"/>
    </source>
</evidence>
<evidence type="ECO:0000313" key="7">
    <source>
        <dbReference type="Proteomes" id="UP000681341"/>
    </source>
</evidence>
<dbReference type="InterPro" id="IPR059026">
    <property type="entry name" value="LpqB_N"/>
</dbReference>
<proteinExistence type="predicted"/>
<protein>
    <recommendedName>
        <fullName evidence="8">GerMN domain-containing protein</fullName>
    </recommendedName>
</protein>
<dbReference type="EMBL" id="JAGFNP010000007">
    <property type="protein sequence ID" value="MBO3734025.1"/>
    <property type="molecule type" value="Genomic_DNA"/>
</dbReference>
<feature type="domain" description="GerMN" evidence="3">
    <location>
        <begin position="183"/>
        <end position="274"/>
    </location>
</feature>
<sequence length="575" mass="60899">MRRRTSLAAAAALGAAWALTACGIPTDKAPEVVSDAPTDFDSSSGANPTVYGPTEVAEETVANFFKAASGDPDSRDDRLNSFTVDGDAQFSEPSEGIRLVASLDVAVNDSSDLNSVTVTVTGSVVGTYLEDGSVRMDATAGDYEETFTLQRKEIAEPWKMSALPVRVALDYSHFTTMYEQAPVYFQAGPAELLVPDLRWVYKELDAETRQRVVFSWLFASPGDFAGVSARNAIPNGTVGEPSDEDGFRVDLSPSETISDDTAQAIAAQIVWSLNLSGDFTLTTDGEVRAEGDASDWRNWNAIPPNLPETAYFIADNTVWEYSSEQGVTQRSTDHPWVGFKAGGLQQVAVGPQGRIAAVVAGSAGDVLQTGVTTSTMREVIGLGGALSDPQWLDDETVLVIDDGVPTLVIPSSGATQALGVGQQVTGMALAADGRRLAYVEGGHAFVAPLGLDADANLTVGDPRRIGPDIENVTDVAWSSENYLWVAGERDDEQLFRVAIDNSRTVPQEGTGTFLPITQIAANPADPTRPNADRGEPVIIVASQTLYRVYTSGPSEISNGDHPAGGTAPFTVLSAP</sequence>
<dbReference type="Proteomes" id="UP000681341">
    <property type="component" value="Unassembled WGS sequence"/>
</dbReference>
<keyword evidence="7" id="KW-1185">Reference proteome</keyword>
<dbReference type="InterPro" id="IPR018910">
    <property type="entry name" value="LpqB_C"/>
</dbReference>
<gene>
    <name evidence="6" type="ORF">J5V16_14445</name>
</gene>
<evidence type="ECO:0000259" key="5">
    <source>
        <dbReference type="Pfam" id="PF25976"/>
    </source>
</evidence>
<evidence type="ECO:0000256" key="1">
    <source>
        <dbReference type="SAM" id="MobiDB-lite"/>
    </source>
</evidence>
<dbReference type="Pfam" id="PF10646">
    <property type="entry name" value="Germane"/>
    <property type="match status" value="1"/>
</dbReference>
<dbReference type="SUPFAM" id="SSF82171">
    <property type="entry name" value="DPP6 N-terminal domain-like"/>
    <property type="match status" value="1"/>
</dbReference>
<dbReference type="InterPro" id="IPR019606">
    <property type="entry name" value="GerMN"/>
</dbReference>
<reference evidence="6 7" key="1">
    <citation type="submission" date="2021-03" db="EMBL/GenBank/DDBJ databases">
        <title>Glycomyces sp. nov., a novel actinomycete isolated from soil.</title>
        <authorList>
            <person name="Yang X."/>
            <person name="Xu X."/>
        </authorList>
    </citation>
    <scope>NUCLEOTIDE SEQUENCE [LARGE SCALE GENOMIC DNA]</scope>
    <source>
        <strain evidence="6 7">NEAU-S30</strain>
    </source>
</reference>
<feature type="domain" description="Lipoprotein LpqB N-terminal" evidence="5">
    <location>
        <begin position="57"/>
        <end position="174"/>
    </location>
</feature>
<dbReference type="Pfam" id="PF25976">
    <property type="entry name" value="LpqB_N"/>
    <property type="match status" value="1"/>
</dbReference>
<name>A0ABS3U5H0_9ACTN</name>
<keyword evidence="2" id="KW-0732">Signal</keyword>
<feature type="domain" description="Lipoprotein LpqB C-terminal" evidence="4">
    <location>
        <begin position="337"/>
        <end position="523"/>
    </location>
</feature>
<dbReference type="RefSeq" id="WP_208497050.1">
    <property type="nucleotide sequence ID" value="NZ_JAGFNP010000007.1"/>
</dbReference>
<evidence type="ECO:0008006" key="8">
    <source>
        <dbReference type="Google" id="ProtNLM"/>
    </source>
</evidence>
<organism evidence="6 7">
    <name type="scientific">Glycomyces niveus</name>
    <dbReference type="NCBI Taxonomy" id="2820287"/>
    <lineage>
        <taxon>Bacteria</taxon>
        <taxon>Bacillati</taxon>
        <taxon>Actinomycetota</taxon>
        <taxon>Actinomycetes</taxon>
        <taxon>Glycomycetales</taxon>
        <taxon>Glycomycetaceae</taxon>
        <taxon>Glycomyces</taxon>
    </lineage>
</organism>